<accession>A0A893DCK7</accession>
<keyword evidence="1" id="KW-0496">Mitochondrion</keyword>
<dbReference type="EMBL" id="MT246538">
    <property type="protein sequence ID" value="QRR29762.1"/>
    <property type="molecule type" value="Genomic_DNA"/>
</dbReference>
<proteinExistence type="predicted"/>
<reference evidence="1" key="1">
    <citation type="journal article" date="2021" name="J. Eukaryot. Microbiol.">
        <title>Description of Imasa heleensis, gen. nov., sp. nov. (Imasidae, fam. nov.), a Deep-Branching Marine Malawimonad and Possible Key Taxon in Understanding Early Eukaryotic Evolution.</title>
        <authorList>
            <person name="Heiss A.A."/>
            <person name="Warring S.D."/>
            <person name="Lukacs K."/>
            <person name="Favate J."/>
            <person name="Yang A."/>
            <person name="Gyaltshen Y."/>
            <person name="Filardi C."/>
            <person name="Simpson A.G.B."/>
            <person name="Kim E."/>
        </authorList>
    </citation>
    <scope>NUCLEOTIDE SEQUENCE</scope>
</reference>
<geneLocation type="mitochondrion" evidence="1"/>
<organism evidence="1">
    <name type="scientific">Imasa heleensis</name>
    <dbReference type="NCBI Taxonomy" id="2772037"/>
    <lineage>
        <taxon>Eukaryota</taxon>
        <taxon>Malawimonadida</taxon>
        <taxon>Imasidae</taxon>
        <taxon>Imasa</taxon>
    </lineage>
</organism>
<name>A0A893DCK7_9EUKA</name>
<evidence type="ECO:0000313" key="1">
    <source>
        <dbReference type="EMBL" id="QRR29762.1"/>
    </source>
</evidence>
<dbReference type="RefSeq" id="YP_010165749.1">
    <property type="nucleotide sequence ID" value="NC_057511.1"/>
</dbReference>
<gene>
    <name evidence="1" type="primary">orf140</name>
</gene>
<protein>
    <submittedName>
        <fullName evidence="1">Uncharacterized protein</fullName>
    </submittedName>
</protein>
<sequence>MNQLNQLISKSSFINIEKNLFLSLPYLSIDKKIGKKSYMGDIGLFHNIYSRREKQSSQKERATSLVKFKGYSHISSINYIDTNYYTNYLSNIKYNSHIYYNIWKVLYMNRNNINPIYGLILNSNKVSISVGYGGVVKHLK</sequence>
<dbReference type="AlphaFoldDB" id="A0A893DCK7"/>
<dbReference type="GeneID" id="67270352"/>